<dbReference type="Pfam" id="PF13560">
    <property type="entry name" value="HTH_31"/>
    <property type="match status" value="1"/>
</dbReference>
<dbReference type="CDD" id="cd00093">
    <property type="entry name" value="HTH_XRE"/>
    <property type="match status" value="1"/>
</dbReference>
<dbReference type="InterPro" id="IPR010982">
    <property type="entry name" value="Lambda_DNA-bd_dom_sf"/>
</dbReference>
<dbReference type="SUPFAM" id="SSF47413">
    <property type="entry name" value="lambda repressor-like DNA-binding domains"/>
    <property type="match status" value="1"/>
</dbReference>
<dbReference type="InterPro" id="IPR001387">
    <property type="entry name" value="Cro/C1-type_HTH"/>
</dbReference>
<protein>
    <submittedName>
        <fullName evidence="2">Helix-turn-helix transcriptional regulator</fullName>
    </submittedName>
</protein>
<proteinExistence type="predicted"/>
<gene>
    <name evidence="2" type="ORF">GCM10022252_11830</name>
</gene>
<feature type="domain" description="HTH cro/C1-type" evidence="1">
    <location>
        <begin position="22"/>
        <end position="77"/>
    </location>
</feature>
<evidence type="ECO:0000313" key="2">
    <source>
        <dbReference type="EMBL" id="GAA4183855.1"/>
    </source>
</evidence>
<dbReference type="RefSeq" id="WP_344915767.1">
    <property type="nucleotide sequence ID" value="NZ_BAABAQ010000002.1"/>
</dbReference>
<dbReference type="Pfam" id="PF19054">
    <property type="entry name" value="DUF5753"/>
    <property type="match status" value="1"/>
</dbReference>
<dbReference type="SMART" id="SM00530">
    <property type="entry name" value="HTH_XRE"/>
    <property type="match status" value="1"/>
</dbReference>
<dbReference type="InterPro" id="IPR043917">
    <property type="entry name" value="DUF5753"/>
</dbReference>
<accession>A0ABP8AHE2</accession>
<dbReference type="PROSITE" id="PS50943">
    <property type="entry name" value="HTH_CROC1"/>
    <property type="match status" value="1"/>
</dbReference>
<dbReference type="Proteomes" id="UP001501251">
    <property type="component" value="Unassembled WGS sequence"/>
</dbReference>
<reference evidence="3" key="1">
    <citation type="journal article" date="2019" name="Int. J. Syst. Evol. Microbiol.">
        <title>The Global Catalogue of Microorganisms (GCM) 10K type strain sequencing project: providing services to taxonomists for standard genome sequencing and annotation.</title>
        <authorList>
            <consortium name="The Broad Institute Genomics Platform"/>
            <consortium name="The Broad Institute Genome Sequencing Center for Infectious Disease"/>
            <person name="Wu L."/>
            <person name="Ma J."/>
        </authorList>
    </citation>
    <scope>NUCLEOTIDE SEQUENCE [LARGE SCALE GENOMIC DNA]</scope>
    <source>
        <strain evidence="3">JCM 17388</strain>
    </source>
</reference>
<dbReference type="Gene3D" id="1.10.260.40">
    <property type="entry name" value="lambda repressor-like DNA-binding domains"/>
    <property type="match status" value="1"/>
</dbReference>
<organism evidence="2 3">
    <name type="scientific">Streptosporangium oxazolinicum</name>
    <dbReference type="NCBI Taxonomy" id="909287"/>
    <lineage>
        <taxon>Bacteria</taxon>
        <taxon>Bacillati</taxon>
        <taxon>Actinomycetota</taxon>
        <taxon>Actinomycetes</taxon>
        <taxon>Streptosporangiales</taxon>
        <taxon>Streptosporangiaceae</taxon>
        <taxon>Streptosporangium</taxon>
    </lineage>
</organism>
<name>A0ABP8AHE2_9ACTN</name>
<sequence>MSSSPSSSSSAQAARQHLADQLREIREDADLTGRKLAELAGWHGVSKVSKIEHAARPISPEDLRTWCRICGVSPGRTEELLAELRAAAGMWVSYQQLNRRGLKGAQESVRERYERVRLMRVYSNKVIPGLLQTEGYTTAALEAVRHEQTVEVNDITGAVTERMERRRVLHRADARFVFLLEESVLWYRTTRPGVHAEQLRHLLSVMLMPSVLIAIIPRTADRTITGWGVWPEESFTMTDFAQTNVELVSGYLTITQPEEVAMYVSAWERLFSIGTIGESAKALILQAIEALPSE</sequence>
<dbReference type="EMBL" id="BAABAQ010000002">
    <property type="protein sequence ID" value="GAA4183855.1"/>
    <property type="molecule type" value="Genomic_DNA"/>
</dbReference>
<keyword evidence="3" id="KW-1185">Reference proteome</keyword>
<comment type="caution">
    <text evidence="2">The sequence shown here is derived from an EMBL/GenBank/DDBJ whole genome shotgun (WGS) entry which is preliminary data.</text>
</comment>
<evidence type="ECO:0000259" key="1">
    <source>
        <dbReference type="PROSITE" id="PS50943"/>
    </source>
</evidence>
<evidence type="ECO:0000313" key="3">
    <source>
        <dbReference type="Proteomes" id="UP001501251"/>
    </source>
</evidence>